<dbReference type="Proteomes" id="UP000198253">
    <property type="component" value="Chromosome I"/>
</dbReference>
<dbReference type="InterPro" id="IPR019587">
    <property type="entry name" value="Polyketide_cyclase/dehydratase"/>
</dbReference>
<dbReference type="EMBL" id="LT607413">
    <property type="protein sequence ID" value="SCE85651.1"/>
    <property type="molecule type" value="Genomic_DNA"/>
</dbReference>
<evidence type="ECO:0000313" key="1">
    <source>
        <dbReference type="EMBL" id="SCE85651.1"/>
    </source>
</evidence>
<keyword evidence="2" id="KW-1185">Reference proteome</keyword>
<dbReference type="InParanoid" id="A0A1C4VPA9"/>
<accession>A0A1C4VPA9</accession>
<dbReference type="SUPFAM" id="SSF55961">
    <property type="entry name" value="Bet v1-like"/>
    <property type="match status" value="1"/>
</dbReference>
<organism evidence="1 2">
    <name type="scientific">Micromonospora echinospora</name>
    <name type="common">Micromonospora purpurea</name>
    <dbReference type="NCBI Taxonomy" id="1877"/>
    <lineage>
        <taxon>Bacteria</taxon>
        <taxon>Bacillati</taxon>
        <taxon>Actinomycetota</taxon>
        <taxon>Actinomycetes</taxon>
        <taxon>Micromonosporales</taxon>
        <taxon>Micromonosporaceae</taxon>
        <taxon>Micromonospora</taxon>
    </lineage>
</organism>
<protein>
    <submittedName>
        <fullName evidence="1">Polyketide cyclase / dehydrase and lipid transport</fullName>
    </submittedName>
</protein>
<dbReference type="Pfam" id="PF10604">
    <property type="entry name" value="Polyketide_cyc2"/>
    <property type="match status" value="1"/>
</dbReference>
<dbReference type="AlphaFoldDB" id="A0A1C4VPA9"/>
<proteinExistence type="predicted"/>
<dbReference type="InterPro" id="IPR023393">
    <property type="entry name" value="START-like_dom_sf"/>
</dbReference>
<dbReference type="Gene3D" id="3.30.530.20">
    <property type="match status" value="1"/>
</dbReference>
<gene>
    <name evidence="1" type="ORF">GA0070618_1426</name>
</gene>
<name>A0A1C4VPA9_MICEC</name>
<evidence type="ECO:0000313" key="2">
    <source>
        <dbReference type="Proteomes" id="UP000198253"/>
    </source>
</evidence>
<dbReference type="RefSeq" id="WP_231931642.1">
    <property type="nucleotide sequence ID" value="NZ_LT607413.1"/>
</dbReference>
<sequence>MRTLGIAYHRKVEIAAPAEEVARVLRDVAGWPRWNASVARLDRPASGALTVGETVRLKQHRLPENTWTVTRVDGAGFAWTATSPGVRTTGDHQVRPTGPGRSEATLTLRLDGPFARPTALVGGRLIRRYLDMEADGLRREAERDSAR</sequence>
<reference evidence="2" key="1">
    <citation type="submission" date="2016-06" db="EMBL/GenBank/DDBJ databases">
        <authorList>
            <person name="Varghese N."/>
            <person name="Submissions Spin"/>
        </authorList>
    </citation>
    <scope>NUCLEOTIDE SEQUENCE [LARGE SCALE GENOMIC DNA]</scope>
    <source>
        <strain evidence="2">DSM 43816</strain>
    </source>
</reference>